<dbReference type="RefSeq" id="WP_380899536.1">
    <property type="nucleotide sequence ID" value="NZ_JBHUFU010000006.1"/>
</dbReference>
<evidence type="ECO:0000256" key="1">
    <source>
        <dbReference type="SAM" id="MobiDB-lite"/>
    </source>
</evidence>
<keyword evidence="5" id="KW-1185">Reference proteome</keyword>
<evidence type="ECO:0000256" key="2">
    <source>
        <dbReference type="SAM" id="Phobius"/>
    </source>
</evidence>
<keyword evidence="2" id="KW-0812">Transmembrane</keyword>
<protein>
    <submittedName>
        <fullName evidence="4">VanZ family protein</fullName>
    </submittedName>
</protein>
<feature type="transmembrane region" description="Helical" evidence="2">
    <location>
        <begin position="63"/>
        <end position="84"/>
    </location>
</feature>
<gene>
    <name evidence="4" type="ORF">ACFSJS_12735</name>
</gene>
<name>A0ABW4PJT5_9ACTN</name>
<feature type="transmembrane region" description="Helical" evidence="2">
    <location>
        <begin position="126"/>
        <end position="145"/>
    </location>
</feature>
<reference evidence="5" key="1">
    <citation type="journal article" date="2019" name="Int. J. Syst. Evol. Microbiol.">
        <title>The Global Catalogue of Microorganisms (GCM) 10K type strain sequencing project: providing services to taxonomists for standard genome sequencing and annotation.</title>
        <authorList>
            <consortium name="The Broad Institute Genomics Platform"/>
            <consortium name="The Broad Institute Genome Sequencing Center for Infectious Disease"/>
            <person name="Wu L."/>
            <person name="Ma J."/>
        </authorList>
    </citation>
    <scope>NUCLEOTIDE SEQUENCE [LARGE SCALE GENOMIC DNA]</scope>
    <source>
        <strain evidence="5">CGMCC 4.7455</strain>
    </source>
</reference>
<dbReference type="Pfam" id="PF04892">
    <property type="entry name" value="VanZ"/>
    <property type="match status" value="1"/>
</dbReference>
<feature type="domain" description="VanZ-like" evidence="3">
    <location>
        <begin position="24"/>
        <end position="142"/>
    </location>
</feature>
<feature type="transmembrane region" description="Helical" evidence="2">
    <location>
        <begin position="96"/>
        <end position="114"/>
    </location>
</feature>
<evidence type="ECO:0000259" key="3">
    <source>
        <dbReference type="Pfam" id="PF04892"/>
    </source>
</evidence>
<organism evidence="4 5">
    <name type="scientific">Streptomyces desertarenae</name>
    <dbReference type="NCBI Taxonomy" id="2666184"/>
    <lineage>
        <taxon>Bacteria</taxon>
        <taxon>Bacillati</taxon>
        <taxon>Actinomycetota</taxon>
        <taxon>Actinomycetes</taxon>
        <taxon>Kitasatosporales</taxon>
        <taxon>Streptomycetaceae</taxon>
        <taxon>Streptomyces</taxon>
    </lineage>
</organism>
<feature type="transmembrane region" description="Helical" evidence="2">
    <location>
        <begin position="20"/>
        <end position="43"/>
    </location>
</feature>
<sequence>MQRHHRGGSAVHRIRTAGLVLLCCHLLLVGWLTLRPLSVPWVAPANLRPFASIHADLAGGPRAALEGIGGGLALLAPLGVLLPMAAGRLTSRLGSWARTVFAAAMISLGIELVQPTVPGQVADVDALLLNTTGAAVAHLVCYPVVRSRLRAAARHGEASGRLRRSGDADRGTTPRTPRVGMAP</sequence>
<keyword evidence="2" id="KW-0472">Membrane</keyword>
<dbReference type="EMBL" id="JBHUFU010000006">
    <property type="protein sequence ID" value="MFD1830529.1"/>
    <property type="molecule type" value="Genomic_DNA"/>
</dbReference>
<proteinExistence type="predicted"/>
<keyword evidence="2" id="KW-1133">Transmembrane helix</keyword>
<comment type="caution">
    <text evidence="4">The sequence shown here is derived from an EMBL/GenBank/DDBJ whole genome shotgun (WGS) entry which is preliminary data.</text>
</comment>
<feature type="compositionally biased region" description="Basic and acidic residues" evidence="1">
    <location>
        <begin position="156"/>
        <end position="172"/>
    </location>
</feature>
<dbReference type="InterPro" id="IPR006976">
    <property type="entry name" value="VanZ-like"/>
</dbReference>
<evidence type="ECO:0000313" key="4">
    <source>
        <dbReference type="EMBL" id="MFD1830529.1"/>
    </source>
</evidence>
<dbReference type="PANTHER" id="PTHR36834:SF1">
    <property type="entry name" value="INTEGRAL MEMBRANE PROTEIN"/>
    <property type="match status" value="1"/>
</dbReference>
<dbReference type="PANTHER" id="PTHR36834">
    <property type="entry name" value="MEMBRANE PROTEIN-RELATED"/>
    <property type="match status" value="1"/>
</dbReference>
<feature type="region of interest" description="Disordered" evidence="1">
    <location>
        <begin position="156"/>
        <end position="183"/>
    </location>
</feature>
<evidence type="ECO:0000313" key="5">
    <source>
        <dbReference type="Proteomes" id="UP001597365"/>
    </source>
</evidence>
<dbReference type="Proteomes" id="UP001597365">
    <property type="component" value="Unassembled WGS sequence"/>
</dbReference>
<accession>A0ABW4PJT5</accession>
<dbReference type="InterPro" id="IPR053150">
    <property type="entry name" value="Teicoplanin_resist-assoc"/>
</dbReference>